<reference evidence="4" key="1">
    <citation type="journal article" date="2019" name="Int. J. Syst. Evol. Microbiol.">
        <title>The Global Catalogue of Microorganisms (GCM) 10K type strain sequencing project: providing services to taxonomists for standard genome sequencing and annotation.</title>
        <authorList>
            <consortium name="The Broad Institute Genomics Platform"/>
            <consortium name="The Broad Institute Genome Sequencing Center for Infectious Disease"/>
            <person name="Wu L."/>
            <person name="Ma J."/>
        </authorList>
    </citation>
    <scope>NUCLEOTIDE SEQUENCE [LARGE SCALE GENOMIC DNA]</scope>
    <source>
        <strain evidence="4">YIM 94188</strain>
    </source>
</reference>
<evidence type="ECO:0000256" key="2">
    <source>
        <dbReference type="SAM" id="Phobius"/>
    </source>
</evidence>
<keyword evidence="2" id="KW-0472">Membrane</keyword>
<organism evidence="3 4">
    <name type="scientific">Nocardioides vastitatis</name>
    <dbReference type="NCBI Taxonomy" id="2568655"/>
    <lineage>
        <taxon>Bacteria</taxon>
        <taxon>Bacillati</taxon>
        <taxon>Actinomycetota</taxon>
        <taxon>Actinomycetes</taxon>
        <taxon>Propionibacteriales</taxon>
        <taxon>Nocardioidaceae</taxon>
        <taxon>Nocardioides</taxon>
    </lineage>
</organism>
<protein>
    <recommendedName>
        <fullName evidence="5">ABC transporter permease</fullName>
    </recommendedName>
</protein>
<accession>A0ABW0ZES5</accession>
<gene>
    <name evidence="3" type="ORF">ACFPQB_04270</name>
</gene>
<feature type="transmembrane region" description="Helical" evidence="2">
    <location>
        <begin position="226"/>
        <end position="244"/>
    </location>
</feature>
<feature type="transmembrane region" description="Helical" evidence="2">
    <location>
        <begin position="287"/>
        <end position="306"/>
    </location>
</feature>
<evidence type="ECO:0008006" key="5">
    <source>
        <dbReference type="Google" id="ProtNLM"/>
    </source>
</evidence>
<dbReference type="Proteomes" id="UP001596072">
    <property type="component" value="Unassembled WGS sequence"/>
</dbReference>
<proteinExistence type="predicted"/>
<dbReference type="EMBL" id="JBHSNS010000001">
    <property type="protein sequence ID" value="MFC5728119.1"/>
    <property type="molecule type" value="Genomic_DNA"/>
</dbReference>
<sequence length="349" mass="36341">MHTPAPQPTARRVASLLWFPFFFAAAFGLIGLYTFHQPAPHDMRVVVTPATDVRSVTSGLARVEDDGFVVETVASTAAARELVEKAQVAAAIDGQQVYLSSAASPLRARFLTAVVPHALGPEASVVDVRPTSSGDVSGVSIFFYGLPLLLVGLITSIVLVQLGMWPVRNKLAAIAATGAFASIVTYLVATGLDAVPSDPRLPLYGFLLTQTIGWLTTAAALSLKQFFMPAAMTFVLILGIPSSGGTVSGDMLPASIGWLNDVLPFAQLIDATRASAYASGAGLARPLLILSAWAIAGIALLLWAAWRSRTGATASPPADQPDAMNRASSPAAPTTASPQRVAASRHSSP</sequence>
<evidence type="ECO:0000313" key="3">
    <source>
        <dbReference type="EMBL" id="MFC5728119.1"/>
    </source>
</evidence>
<feature type="transmembrane region" description="Helical" evidence="2">
    <location>
        <begin position="141"/>
        <end position="164"/>
    </location>
</feature>
<evidence type="ECO:0000313" key="4">
    <source>
        <dbReference type="Proteomes" id="UP001596072"/>
    </source>
</evidence>
<evidence type="ECO:0000256" key="1">
    <source>
        <dbReference type="SAM" id="MobiDB-lite"/>
    </source>
</evidence>
<dbReference type="RefSeq" id="WP_168798161.1">
    <property type="nucleotide sequence ID" value="NZ_JBHSNS010000001.1"/>
</dbReference>
<feature type="region of interest" description="Disordered" evidence="1">
    <location>
        <begin position="312"/>
        <end position="349"/>
    </location>
</feature>
<keyword evidence="2" id="KW-1133">Transmembrane helix</keyword>
<feature type="compositionally biased region" description="Low complexity" evidence="1">
    <location>
        <begin position="327"/>
        <end position="338"/>
    </location>
</feature>
<feature type="transmembrane region" description="Helical" evidence="2">
    <location>
        <begin position="16"/>
        <end position="35"/>
    </location>
</feature>
<keyword evidence="4" id="KW-1185">Reference proteome</keyword>
<comment type="caution">
    <text evidence="3">The sequence shown here is derived from an EMBL/GenBank/DDBJ whole genome shotgun (WGS) entry which is preliminary data.</text>
</comment>
<keyword evidence="2" id="KW-0812">Transmembrane</keyword>
<feature type="transmembrane region" description="Helical" evidence="2">
    <location>
        <begin position="171"/>
        <end position="189"/>
    </location>
</feature>
<name>A0ABW0ZES5_9ACTN</name>
<feature type="transmembrane region" description="Helical" evidence="2">
    <location>
        <begin position="201"/>
        <end position="221"/>
    </location>
</feature>